<dbReference type="GO" id="GO:0005886">
    <property type="term" value="C:plasma membrane"/>
    <property type="evidence" value="ECO:0007669"/>
    <property type="project" value="TreeGrafter"/>
</dbReference>
<dbReference type="EMBL" id="PQIB02000013">
    <property type="protein sequence ID" value="RLM74572.1"/>
    <property type="molecule type" value="Genomic_DNA"/>
</dbReference>
<keyword evidence="5" id="KW-1185">Reference proteome</keyword>
<dbReference type="CDD" id="cd04216">
    <property type="entry name" value="Phytocyanin"/>
    <property type="match status" value="1"/>
</dbReference>
<dbReference type="InterPro" id="IPR039391">
    <property type="entry name" value="Phytocyanin-like"/>
</dbReference>
<dbReference type="OrthoDB" id="581242at2759"/>
<dbReference type="PANTHER" id="PTHR33021:SF502">
    <property type="entry name" value="OSJNBA0079A21.6 PROTEIN"/>
    <property type="match status" value="1"/>
</dbReference>
<evidence type="ECO:0000313" key="5">
    <source>
        <dbReference type="Proteomes" id="UP000275267"/>
    </source>
</evidence>
<dbReference type="InterPro" id="IPR003245">
    <property type="entry name" value="Phytocyanin_dom"/>
</dbReference>
<gene>
    <name evidence="4" type="ORF">C2845_PM15G16320</name>
</gene>
<dbReference type="Proteomes" id="UP000275267">
    <property type="component" value="Unassembled WGS sequence"/>
</dbReference>
<protein>
    <submittedName>
        <fullName evidence="4">Mavicyanin</fullName>
    </submittedName>
</protein>
<keyword evidence="2" id="KW-0732">Signal</keyword>
<feature type="chain" id="PRO_5017999209" evidence="2">
    <location>
        <begin position="26"/>
        <end position="212"/>
    </location>
</feature>
<dbReference type="SUPFAM" id="SSF49503">
    <property type="entry name" value="Cupredoxins"/>
    <property type="match status" value="1"/>
</dbReference>
<evidence type="ECO:0000313" key="4">
    <source>
        <dbReference type="EMBL" id="RLM74572.1"/>
    </source>
</evidence>
<evidence type="ECO:0000256" key="1">
    <source>
        <dbReference type="SAM" id="MobiDB-lite"/>
    </source>
</evidence>
<dbReference type="PANTHER" id="PTHR33021">
    <property type="entry name" value="BLUE COPPER PROTEIN"/>
    <property type="match status" value="1"/>
</dbReference>
<feature type="signal peptide" evidence="2">
    <location>
        <begin position="1"/>
        <end position="25"/>
    </location>
</feature>
<comment type="caution">
    <text evidence="4">The sequence shown here is derived from an EMBL/GenBank/DDBJ whole genome shotgun (WGS) entry which is preliminary data.</text>
</comment>
<accession>A0A3L6Q7I2</accession>
<name>A0A3L6Q7I2_PANMI</name>
<sequence>MAGARVALALCVLLLAHGVARRAEAASYNVGNSAGWDLSADLPAWANGKTFYIGDVLGTRTLPASPVSLVPDRDKICSRALLDPVFQYSRYHTLNEVDEAGFKNCSAASAVLSRSDGNTTVPLTAPGARYFICGNQLHCLGGMKLHVLVNQPAGGAGAGAPAGAPQAPPQAAAAPSTDDDAGVPRLFLGGSRRTTAGPLLAAWLLVAAALLV</sequence>
<dbReference type="GO" id="GO:0009055">
    <property type="term" value="F:electron transfer activity"/>
    <property type="evidence" value="ECO:0007669"/>
    <property type="project" value="InterPro"/>
</dbReference>
<dbReference type="AlphaFoldDB" id="A0A3L6Q7I2"/>
<feature type="region of interest" description="Disordered" evidence="1">
    <location>
        <begin position="157"/>
        <end position="179"/>
    </location>
</feature>
<dbReference type="PROSITE" id="PS51485">
    <property type="entry name" value="PHYTOCYANIN"/>
    <property type="match status" value="1"/>
</dbReference>
<dbReference type="Pfam" id="PF02298">
    <property type="entry name" value="Cu_bind_like"/>
    <property type="match status" value="1"/>
</dbReference>
<proteinExistence type="predicted"/>
<evidence type="ECO:0000256" key="2">
    <source>
        <dbReference type="SAM" id="SignalP"/>
    </source>
</evidence>
<dbReference type="Gene3D" id="2.60.40.420">
    <property type="entry name" value="Cupredoxins - blue copper proteins"/>
    <property type="match status" value="1"/>
</dbReference>
<dbReference type="STRING" id="4540.A0A3L6Q7I2"/>
<organism evidence="4 5">
    <name type="scientific">Panicum miliaceum</name>
    <name type="common">Proso millet</name>
    <name type="synonym">Broomcorn millet</name>
    <dbReference type="NCBI Taxonomy" id="4540"/>
    <lineage>
        <taxon>Eukaryota</taxon>
        <taxon>Viridiplantae</taxon>
        <taxon>Streptophyta</taxon>
        <taxon>Embryophyta</taxon>
        <taxon>Tracheophyta</taxon>
        <taxon>Spermatophyta</taxon>
        <taxon>Magnoliopsida</taxon>
        <taxon>Liliopsida</taxon>
        <taxon>Poales</taxon>
        <taxon>Poaceae</taxon>
        <taxon>PACMAD clade</taxon>
        <taxon>Panicoideae</taxon>
        <taxon>Panicodae</taxon>
        <taxon>Paniceae</taxon>
        <taxon>Panicinae</taxon>
        <taxon>Panicum</taxon>
        <taxon>Panicum sect. Panicum</taxon>
    </lineage>
</organism>
<reference evidence="5" key="1">
    <citation type="journal article" date="2019" name="Nat. Commun.">
        <title>The genome of broomcorn millet.</title>
        <authorList>
            <person name="Zou C."/>
            <person name="Miki D."/>
            <person name="Li D."/>
            <person name="Tang Q."/>
            <person name="Xiao L."/>
            <person name="Rajput S."/>
            <person name="Deng P."/>
            <person name="Jia W."/>
            <person name="Huang R."/>
            <person name="Zhang M."/>
            <person name="Sun Y."/>
            <person name="Hu J."/>
            <person name="Fu X."/>
            <person name="Schnable P.S."/>
            <person name="Li F."/>
            <person name="Zhang H."/>
            <person name="Feng B."/>
            <person name="Zhu X."/>
            <person name="Liu R."/>
            <person name="Schnable J.C."/>
            <person name="Zhu J.-K."/>
            <person name="Zhang H."/>
        </authorList>
    </citation>
    <scope>NUCLEOTIDE SEQUENCE [LARGE SCALE GENOMIC DNA]</scope>
</reference>
<dbReference type="InterPro" id="IPR008972">
    <property type="entry name" value="Cupredoxin"/>
</dbReference>
<feature type="domain" description="Phytocyanin" evidence="3">
    <location>
        <begin position="26"/>
        <end position="151"/>
    </location>
</feature>
<evidence type="ECO:0000259" key="3">
    <source>
        <dbReference type="PROSITE" id="PS51485"/>
    </source>
</evidence>
<feature type="compositionally biased region" description="Low complexity" evidence="1">
    <location>
        <begin position="161"/>
        <end position="175"/>
    </location>
</feature>